<protein>
    <recommendedName>
        <fullName evidence="3">Lipoprotein</fullName>
    </recommendedName>
</protein>
<sequence>MKKSIKILNILLLLVLFSCVNIKSNKQKDIFLSEFFNTESVYNSLIDYYSNKSIIIYDKEKLLVQNSKEYGINNKVIDIVIEKPNKDYFVVYNFTLNKNLATIVLATSNMDYGVIYYLKRNNENEKWKIMNIIPKNSR</sequence>
<dbReference type="AlphaFoldDB" id="A0A202C6N4"/>
<evidence type="ECO:0008006" key="3">
    <source>
        <dbReference type="Google" id="ProtNLM"/>
    </source>
</evidence>
<evidence type="ECO:0000313" key="1">
    <source>
        <dbReference type="EMBL" id="OVE59400.1"/>
    </source>
</evidence>
<dbReference type="PROSITE" id="PS51257">
    <property type="entry name" value="PROKAR_LIPOPROTEIN"/>
    <property type="match status" value="1"/>
</dbReference>
<name>A0A202C6N4_9FLAO</name>
<keyword evidence="2" id="KW-1185">Reference proteome</keyword>
<gene>
    <name evidence="1" type="ORF">B0E34_05640</name>
</gene>
<organism evidence="1 2">
    <name type="scientific">Chryseobacterium mucoviscidosis</name>
    <dbReference type="NCBI Taxonomy" id="1945581"/>
    <lineage>
        <taxon>Bacteria</taxon>
        <taxon>Pseudomonadati</taxon>
        <taxon>Bacteroidota</taxon>
        <taxon>Flavobacteriia</taxon>
        <taxon>Flavobacteriales</taxon>
        <taxon>Weeksellaceae</taxon>
        <taxon>Chryseobacterium group</taxon>
        <taxon>Chryseobacterium</taxon>
    </lineage>
</organism>
<comment type="caution">
    <text evidence="1">The sequence shown here is derived from an EMBL/GenBank/DDBJ whole genome shotgun (WGS) entry which is preliminary data.</text>
</comment>
<reference evidence="2" key="1">
    <citation type="submission" date="2017-02" db="EMBL/GenBank/DDBJ databases">
        <authorList>
            <person name="Tetz G."/>
            <person name="Tetz V."/>
        </authorList>
    </citation>
    <scope>NUCLEOTIDE SEQUENCE [LARGE SCALE GENOMIC DNA]</scope>
    <source>
        <strain evidence="2">VT16-26</strain>
    </source>
</reference>
<dbReference type="RefSeq" id="WP_087707744.1">
    <property type="nucleotide sequence ID" value="NZ_MVAG01000088.1"/>
</dbReference>
<proteinExistence type="predicted"/>
<dbReference type="Proteomes" id="UP000196355">
    <property type="component" value="Unassembled WGS sequence"/>
</dbReference>
<dbReference type="EMBL" id="MVAG01000088">
    <property type="protein sequence ID" value="OVE59400.1"/>
    <property type="molecule type" value="Genomic_DNA"/>
</dbReference>
<evidence type="ECO:0000313" key="2">
    <source>
        <dbReference type="Proteomes" id="UP000196355"/>
    </source>
</evidence>
<accession>A0A202C6N4</accession>